<dbReference type="EMBL" id="LQRA01000069">
    <property type="protein sequence ID" value="KZE76071.1"/>
    <property type="molecule type" value="Genomic_DNA"/>
</dbReference>
<feature type="compositionally biased region" description="Basic and acidic residues" evidence="1">
    <location>
        <begin position="186"/>
        <end position="198"/>
    </location>
</feature>
<accession>A0A163WA69</accession>
<proteinExistence type="predicted"/>
<dbReference type="AlphaFoldDB" id="A0A163WA69"/>
<keyword evidence="3" id="KW-1185">Reference proteome</keyword>
<organism evidence="2 3">
    <name type="scientific">Paenibacillus elgii</name>
    <dbReference type="NCBI Taxonomy" id="189691"/>
    <lineage>
        <taxon>Bacteria</taxon>
        <taxon>Bacillati</taxon>
        <taxon>Bacillota</taxon>
        <taxon>Bacilli</taxon>
        <taxon>Bacillales</taxon>
        <taxon>Paenibacillaceae</taxon>
        <taxon>Paenibacillus</taxon>
    </lineage>
</organism>
<dbReference type="Proteomes" id="UP000076563">
    <property type="component" value="Unassembled WGS sequence"/>
</dbReference>
<reference evidence="3" key="1">
    <citation type="submission" date="2016-01" db="EMBL/GenBank/DDBJ databases">
        <title>Draft genome of Chromobacterium sp. F49.</title>
        <authorList>
            <person name="Hong K.W."/>
        </authorList>
    </citation>
    <scope>NUCLEOTIDE SEQUENCE [LARGE SCALE GENOMIC DNA]</scope>
    <source>
        <strain evidence="3">M63</strain>
    </source>
</reference>
<gene>
    <name evidence="2" type="ORF">AV654_24455</name>
</gene>
<sequence length="205" mass="23216">MFKLKKRVVMASILSMALLGGSGYYYMHERMIDTVEIHALYARGFANIQEMKDYADIVIVGTPTQNFMDSNHVLKTSSSGDILDFFTKRDFKIEKVIKDSNSKVKPDEVVSFIEPASILQTPIGKQKLVTEGYEELKKNVKYVIFLKKNSKQEYSMFYGNLSSYDLDGASPQKTRSSDSSSSPAEHNGKKTEFKKQVHELLNTAN</sequence>
<protein>
    <submittedName>
        <fullName evidence="2">Uncharacterized protein</fullName>
    </submittedName>
</protein>
<evidence type="ECO:0000256" key="1">
    <source>
        <dbReference type="SAM" id="MobiDB-lite"/>
    </source>
</evidence>
<evidence type="ECO:0000313" key="3">
    <source>
        <dbReference type="Proteomes" id="UP000076563"/>
    </source>
</evidence>
<evidence type="ECO:0000313" key="2">
    <source>
        <dbReference type="EMBL" id="KZE76071.1"/>
    </source>
</evidence>
<feature type="region of interest" description="Disordered" evidence="1">
    <location>
        <begin position="168"/>
        <end position="205"/>
    </location>
</feature>
<name>A0A163WA69_9BACL</name>
<feature type="compositionally biased region" description="Polar residues" evidence="1">
    <location>
        <begin position="171"/>
        <end position="184"/>
    </location>
</feature>
<comment type="caution">
    <text evidence="2">The sequence shown here is derived from an EMBL/GenBank/DDBJ whole genome shotgun (WGS) entry which is preliminary data.</text>
</comment>
<dbReference type="RefSeq" id="WP_063184423.1">
    <property type="nucleotide sequence ID" value="NZ_LQRA01000069.1"/>
</dbReference>
<dbReference type="OrthoDB" id="2612080at2"/>